<feature type="compositionally biased region" description="Basic and acidic residues" evidence="1">
    <location>
        <begin position="13"/>
        <end position="25"/>
    </location>
</feature>
<evidence type="ECO:0000256" key="1">
    <source>
        <dbReference type="SAM" id="MobiDB-lite"/>
    </source>
</evidence>
<evidence type="ECO:0000313" key="4">
    <source>
        <dbReference type="Proteomes" id="UP000803884"/>
    </source>
</evidence>
<accession>A0AB34KP26</accession>
<feature type="transmembrane region" description="Helical" evidence="2">
    <location>
        <begin position="96"/>
        <end position="124"/>
    </location>
</feature>
<feature type="transmembrane region" description="Helical" evidence="2">
    <location>
        <begin position="252"/>
        <end position="276"/>
    </location>
</feature>
<gene>
    <name evidence="3" type="ORF">WHR41_04481</name>
</gene>
<reference evidence="3 4" key="1">
    <citation type="journal article" date="2020" name="Microbiol. Resour. Announc.">
        <title>Draft Genome Sequence of a Cladosporium Species Isolated from the Mesophotic Ascidian Didemnum maculosum.</title>
        <authorList>
            <person name="Gioti A."/>
            <person name="Siaperas R."/>
            <person name="Nikolaivits E."/>
            <person name="Le Goff G."/>
            <person name="Ouazzani J."/>
            <person name="Kotoulas G."/>
            <person name="Topakas E."/>
        </authorList>
    </citation>
    <scope>NUCLEOTIDE SEQUENCE [LARGE SCALE GENOMIC DNA]</scope>
    <source>
        <strain evidence="3 4">TM138-S3</strain>
    </source>
</reference>
<keyword evidence="2" id="KW-0812">Transmembrane</keyword>
<feature type="region of interest" description="Disordered" evidence="1">
    <location>
        <begin position="1"/>
        <end position="37"/>
    </location>
</feature>
<dbReference type="RefSeq" id="XP_069229814.1">
    <property type="nucleotide sequence ID" value="XM_069373087.1"/>
</dbReference>
<feature type="transmembrane region" description="Helical" evidence="2">
    <location>
        <begin position="145"/>
        <end position="166"/>
    </location>
</feature>
<dbReference type="EMBL" id="JAAQHG020000013">
    <property type="protein sequence ID" value="KAL1586709.1"/>
    <property type="molecule type" value="Genomic_DNA"/>
</dbReference>
<evidence type="ECO:0000256" key="2">
    <source>
        <dbReference type="SAM" id="Phobius"/>
    </source>
</evidence>
<sequence length="408" mass="44081">MSAQSHTGQPAHPDPEKAGTTDLIEHAPSNETPKDTKPWIALDTADFWQLSTFDKLGAVFQVSTVVLCILLCPTGLVDSFRSDFTNCDDKSPFPQAVLSAILALCLCSLAGGLSSAIGTARIVITESNGLTPDARERRRVRAPRYLLAAVVPGQFLAALMLGQTAYRTAQAYLSWSPVPVLAIVAFSACMASGLWNAILALLIHRTTWSPVDLKVSEEKSNNETAEESSNDQSWLFDTTLQSFLSLPALDRAAILANPLALASGLAVILTTSALLWTEPCGTKERKALMEASETATQVVCATLSMHMTIVPVLQFRAGQPFKGEKPKRWAVGFPAVFFCIHGGLLVALAYTMRTSTYGLQLVRAQECVAAVMYFTCGVCSFKLMLNTNFNEPLPQEETVEADAGTRNE</sequence>
<proteinExistence type="predicted"/>
<comment type="caution">
    <text evidence="3">The sequence shown here is derived from an EMBL/GenBank/DDBJ whole genome shotgun (WGS) entry which is preliminary data.</text>
</comment>
<dbReference type="AlphaFoldDB" id="A0AB34KP26"/>
<feature type="transmembrane region" description="Helical" evidence="2">
    <location>
        <begin position="56"/>
        <end position="76"/>
    </location>
</feature>
<feature type="transmembrane region" description="Helical" evidence="2">
    <location>
        <begin position="329"/>
        <end position="350"/>
    </location>
</feature>
<name>A0AB34KP26_9PEZI</name>
<keyword evidence="2" id="KW-1133">Transmembrane helix</keyword>
<feature type="transmembrane region" description="Helical" evidence="2">
    <location>
        <begin position="178"/>
        <end position="203"/>
    </location>
</feature>
<keyword evidence="4" id="KW-1185">Reference proteome</keyword>
<keyword evidence="2" id="KW-0472">Membrane</keyword>
<dbReference type="Proteomes" id="UP000803884">
    <property type="component" value="Unassembled WGS sequence"/>
</dbReference>
<feature type="transmembrane region" description="Helical" evidence="2">
    <location>
        <begin position="296"/>
        <end position="317"/>
    </location>
</feature>
<dbReference type="GeneID" id="96005925"/>
<evidence type="ECO:0000313" key="3">
    <source>
        <dbReference type="EMBL" id="KAL1586709.1"/>
    </source>
</evidence>
<organism evidence="3 4">
    <name type="scientific">Cladosporium halotolerans</name>
    <dbReference type="NCBI Taxonomy" id="1052096"/>
    <lineage>
        <taxon>Eukaryota</taxon>
        <taxon>Fungi</taxon>
        <taxon>Dikarya</taxon>
        <taxon>Ascomycota</taxon>
        <taxon>Pezizomycotina</taxon>
        <taxon>Dothideomycetes</taxon>
        <taxon>Dothideomycetidae</taxon>
        <taxon>Cladosporiales</taxon>
        <taxon>Cladosporiaceae</taxon>
        <taxon>Cladosporium</taxon>
    </lineage>
</organism>
<protein>
    <submittedName>
        <fullName evidence="3">Uncharacterized protein</fullName>
    </submittedName>
</protein>